<evidence type="ECO:0000313" key="3">
    <source>
        <dbReference type="Proteomes" id="UP000266723"/>
    </source>
</evidence>
<dbReference type="Proteomes" id="UP000266723">
    <property type="component" value="Unassembled WGS sequence"/>
</dbReference>
<comment type="caution">
    <text evidence="2">The sequence shown here is derived from an EMBL/GenBank/DDBJ whole genome shotgun (WGS) entry which is preliminary data.</text>
</comment>
<dbReference type="EMBL" id="QGKV02002764">
    <property type="protein sequence ID" value="KAF3481030.1"/>
    <property type="molecule type" value="Genomic_DNA"/>
</dbReference>
<keyword evidence="3" id="KW-1185">Reference proteome</keyword>
<proteinExistence type="predicted"/>
<protein>
    <submittedName>
        <fullName evidence="2">Uncharacterized protein</fullName>
    </submittedName>
</protein>
<organism evidence="2 3">
    <name type="scientific">Brassica cretica</name>
    <name type="common">Mustard</name>
    <dbReference type="NCBI Taxonomy" id="69181"/>
    <lineage>
        <taxon>Eukaryota</taxon>
        <taxon>Viridiplantae</taxon>
        <taxon>Streptophyta</taxon>
        <taxon>Embryophyta</taxon>
        <taxon>Tracheophyta</taxon>
        <taxon>Spermatophyta</taxon>
        <taxon>Magnoliopsida</taxon>
        <taxon>eudicotyledons</taxon>
        <taxon>Gunneridae</taxon>
        <taxon>Pentapetalae</taxon>
        <taxon>rosids</taxon>
        <taxon>malvids</taxon>
        <taxon>Brassicales</taxon>
        <taxon>Brassicaceae</taxon>
        <taxon>Brassiceae</taxon>
        <taxon>Brassica</taxon>
    </lineage>
</organism>
<gene>
    <name evidence="2" type="ORF">DY000_02064400</name>
</gene>
<feature type="region of interest" description="Disordered" evidence="1">
    <location>
        <begin position="185"/>
        <end position="239"/>
    </location>
</feature>
<reference evidence="2 3" key="1">
    <citation type="journal article" date="2020" name="BMC Genomics">
        <title>Intraspecific diversification of the crop wild relative Brassica cretica Lam. using demographic model selection.</title>
        <authorList>
            <person name="Kioukis A."/>
            <person name="Michalopoulou V.A."/>
            <person name="Briers L."/>
            <person name="Pirintsos S."/>
            <person name="Studholme D.J."/>
            <person name="Pavlidis P."/>
            <person name="Sarris P.F."/>
        </authorList>
    </citation>
    <scope>NUCLEOTIDE SEQUENCE [LARGE SCALE GENOMIC DNA]</scope>
    <source>
        <strain evidence="3">cv. PFS-1207/04</strain>
    </source>
</reference>
<feature type="compositionally biased region" description="Basic residues" evidence="1">
    <location>
        <begin position="382"/>
        <end position="397"/>
    </location>
</feature>
<feature type="compositionally biased region" description="Polar residues" evidence="1">
    <location>
        <begin position="125"/>
        <end position="137"/>
    </location>
</feature>
<evidence type="ECO:0000313" key="2">
    <source>
        <dbReference type="EMBL" id="KAF3481030.1"/>
    </source>
</evidence>
<feature type="region of interest" description="Disordered" evidence="1">
    <location>
        <begin position="116"/>
        <end position="165"/>
    </location>
</feature>
<name>A0ABQ7A432_BRACR</name>
<feature type="region of interest" description="Disordered" evidence="1">
    <location>
        <begin position="382"/>
        <end position="412"/>
    </location>
</feature>
<feature type="compositionally biased region" description="Polar residues" evidence="1">
    <location>
        <begin position="156"/>
        <end position="165"/>
    </location>
</feature>
<feature type="region of interest" description="Disordered" evidence="1">
    <location>
        <begin position="283"/>
        <end position="311"/>
    </location>
</feature>
<evidence type="ECO:0000256" key="1">
    <source>
        <dbReference type="SAM" id="MobiDB-lite"/>
    </source>
</evidence>
<accession>A0ABQ7A432</accession>
<sequence>MASCPEDTSKLFGCVPAFKGELVSLILREPCCSLVKSCLCNQTVITDLILKVGSFDRLQGARASSRRSHINSPMTQLMQIWKGECLAKCQDFKGSDRVSTRETDWSQDKNFRFTYGARRDPHHQITPQESNPSQETRPTAKARLSFSRDSYATPRGASNSRVNNLTPRNEWRPILRESQIETGSKSANPHAYKSANSHISHTPSPRPAREIDILLQRGTPPTNLRPEEGSVPSNERRSALDRLSLPHESIPLLQDGVANAESGRLQEVDIQYLEETEPPLQPVERFIPSSSRNPILQTPEHYAPSQDRSPIRSLSEDRLHVSLRLGPLRDTNIEEEEEDTVLPQKESALKCLASTISRVDKGMPPQTKKCVCRSPLQGVSLKRRKVTHSQNSPRRKLLHDAIRSRSTNTRGA</sequence>
<feature type="compositionally biased region" description="Polar residues" evidence="1">
    <location>
        <begin position="194"/>
        <end position="203"/>
    </location>
</feature>